<keyword evidence="2" id="KW-1185">Reference proteome</keyword>
<evidence type="ECO:0000313" key="2">
    <source>
        <dbReference type="Proteomes" id="UP001597511"/>
    </source>
</evidence>
<evidence type="ECO:0000313" key="1">
    <source>
        <dbReference type="EMBL" id="MFD2921998.1"/>
    </source>
</evidence>
<reference evidence="2" key="1">
    <citation type="journal article" date="2019" name="Int. J. Syst. Evol. Microbiol.">
        <title>The Global Catalogue of Microorganisms (GCM) 10K type strain sequencing project: providing services to taxonomists for standard genome sequencing and annotation.</title>
        <authorList>
            <consortium name="The Broad Institute Genomics Platform"/>
            <consortium name="The Broad Institute Genome Sequencing Center for Infectious Disease"/>
            <person name="Wu L."/>
            <person name="Ma J."/>
        </authorList>
    </citation>
    <scope>NUCLEOTIDE SEQUENCE [LARGE SCALE GENOMIC DNA]</scope>
    <source>
        <strain evidence="2">KCTC 23299</strain>
    </source>
</reference>
<comment type="caution">
    <text evidence="1">The sequence shown here is derived from an EMBL/GenBank/DDBJ whole genome shotgun (WGS) entry which is preliminary data.</text>
</comment>
<accession>A0ABW6AE31</accession>
<proteinExistence type="predicted"/>
<gene>
    <name evidence="1" type="ORF">ACFS6H_19920</name>
</gene>
<name>A0ABW6AE31_9BACT</name>
<sequence length="75" mass="8845">MPTLNIIVRVCELKLGDVFILYGIERRVRKIVDCRIEYVNNGDKKINKKSISARSQEKVMLVSRKEVVKYYLENK</sequence>
<dbReference type="Proteomes" id="UP001597511">
    <property type="component" value="Unassembled WGS sequence"/>
</dbReference>
<dbReference type="RefSeq" id="WP_386103281.1">
    <property type="nucleotide sequence ID" value="NZ_JBHUOZ010000003.1"/>
</dbReference>
<dbReference type="EMBL" id="JBHUOZ010000003">
    <property type="protein sequence ID" value="MFD2921998.1"/>
    <property type="molecule type" value="Genomic_DNA"/>
</dbReference>
<protein>
    <submittedName>
        <fullName evidence="1">Uncharacterized protein</fullName>
    </submittedName>
</protein>
<organism evidence="1 2">
    <name type="scientific">Terrimonas rubra</name>
    <dbReference type="NCBI Taxonomy" id="1035890"/>
    <lineage>
        <taxon>Bacteria</taxon>
        <taxon>Pseudomonadati</taxon>
        <taxon>Bacteroidota</taxon>
        <taxon>Chitinophagia</taxon>
        <taxon>Chitinophagales</taxon>
        <taxon>Chitinophagaceae</taxon>
        <taxon>Terrimonas</taxon>
    </lineage>
</organism>